<proteinExistence type="predicted"/>
<name>A0ABV5WS48_9LACO</name>
<dbReference type="Proteomes" id="UP001589691">
    <property type="component" value="Unassembled WGS sequence"/>
</dbReference>
<comment type="caution">
    <text evidence="1">The sequence shown here is derived from an EMBL/GenBank/DDBJ whole genome shotgun (WGS) entry which is preliminary data.</text>
</comment>
<accession>A0ABV5WS48</accession>
<dbReference type="RefSeq" id="WP_137643725.1">
    <property type="nucleotide sequence ID" value="NZ_BJEA01000024.1"/>
</dbReference>
<reference evidence="1 2" key="1">
    <citation type="submission" date="2024-09" db="EMBL/GenBank/DDBJ databases">
        <authorList>
            <person name="Sun Q."/>
            <person name="Mori K."/>
        </authorList>
    </citation>
    <scope>NUCLEOTIDE SEQUENCE [LARGE SCALE GENOMIC DNA]</scope>
    <source>
        <strain evidence="1 2">TBRC 4576</strain>
    </source>
</reference>
<evidence type="ECO:0000313" key="2">
    <source>
        <dbReference type="Proteomes" id="UP001589691"/>
    </source>
</evidence>
<keyword evidence="2" id="KW-1185">Reference proteome</keyword>
<dbReference type="EMBL" id="JBHLZY010000004">
    <property type="protein sequence ID" value="MFB9768526.1"/>
    <property type="molecule type" value="Genomic_DNA"/>
</dbReference>
<organism evidence="1 2">
    <name type="scientific">Lactiplantibacillus modestisalitolerans</name>
    <dbReference type="NCBI Taxonomy" id="1457219"/>
    <lineage>
        <taxon>Bacteria</taxon>
        <taxon>Bacillati</taxon>
        <taxon>Bacillota</taxon>
        <taxon>Bacilli</taxon>
        <taxon>Lactobacillales</taxon>
        <taxon>Lactobacillaceae</taxon>
        <taxon>Lactiplantibacillus</taxon>
    </lineage>
</organism>
<sequence>MKENSNKLNDAIEIVADNQGALRVSVDAVNSILGVCGLIVPSLKRASDSDGYFDMTTRELIDSNERKDLTIQNLMYVLQNIQDLGMRTDEKLGQLKQASRQLSIKLAKTADAVKSADGERLVKSPVPAGGYASKIR</sequence>
<protein>
    <submittedName>
        <fullName evidence="1">Uncharacterized protein</fullName>
    </submittedName>
</protein>
<gene>
    <name evidence="1" type="ORF">ACFFLI_01410</name>
</gene>
<evidence type="ECO:0000313" key="1">
    <source>
        <dbReference type="EMBL" id="MFB9768526.1"/>
    </source>
</evidence>